<feature type="compositionally biased region" description="Basic and acidic residues" evidence="1">
    <location>
        <begin position="264"/>
        <end position="282"/>
    </location>
</feature>
<feature type="compositionally biased region" description="Low complexity" evidence="1">
    <location>
        <begin position="310"/>
        <end position="322"/>
    </location>
</feature>
<dbReference type="OrthoDB" id="284473at2759"/>
<feature type="compositionally biased region" description="Basic and acidic residues" evidence="1">
    <location>
        <begin position="405"/>
        <end position="420"/>
    </location>
</feature>
<feature type="region of interest" description="Disordered" evidence="1">
    <location>
        <begin position="339"/>
        <end position="438"/>
    </location>
</feature>
<evidence type="ECO:0000313" key="2">
    <source>
        <dbReference type="EMBL" id="KZZ97086.1"/>
    </source>
</evidence>
<feature type="region of interest" description="Disordered" evidence="1">
    <location>
        <begin position="133"/>
        <end position="218"/>
    </location>
</feature>
<feature type="compositionally biased region" description="Basic and acidic residues" evidence="1">
    <location>
        <begin position="364"/>
        <end position="380"/>
    </location>
</feature>
<feature type="region of interest" description="Disordered" evidence="1">
    <location>
        <begin position="461"/>
        <end position="581"/>
    </location>
</feature>
<proteinExistence type="predicted"/>
<dbReference type="AlphaFoldDB" id="A0A168CWC9"/>
<accession>A0A168CWC9</accession>
<dbReference type="Proteomes" id="UP000242877">
    <property type="component" value="Unassembled WGS sequence"/>
</dbReference>
<feature type="compositionally biased region" description="Low complexity" evidence="1">
    <location>
        <begin position="559"/>
        <end position="568"/>
    </location>
</feature>
<evidence type="ECO:0000313" key="3">
    <source>
        <dbReference type="Proteomes" id="UP000242877"/>
    </source>
</evidence>
<feature type="compositionally biased region" description="Polar residues" evidence="1">
    <location>
        <begin position="504"/>
        <end position="526"/>
    </location>
</feature>
<organism evidence="2 3">
    <name type="scientific">Ascosphaera apis ARSEF 7405</name>
    <dbReference type="NCBI Taxonomy" id="392613"/>
    <lineage>
        <taxon>Eukaryota</taxon>
        <taxon>Fungi</taxon>
        <taxon>Dikarya</taxon>
        <taxon>Ascomycota</taxon>
        <taxon>Pezizomycotina</taxon>
        <taxon>Eurotiomycetes</taxon>
        <taxon>Eurotiomycetidae</taxon>
        <taxon>Onygenales</taxon>
        <taxon>Ascosphaeraceae</taxon>
        <taxon>Ascosphaera</taxon>
    </lineage>
</organism>
<protein>
    <submittedName>
        <fullName evidence="2">Uncharacterized protein</fullName>
    </submittedName>
</protein>
<feature type="compositionally biased region" description="Basic and acidic residues" evidence="1">
    <location>
        <begin position="208"/>
        <end position="218"/>
    </location>
</feature>
<gene>
    <name evidence="2" type="ORF">AAP_00729</name>
</gene>
<feature type="region of interest" description="Disordered" evidence="1">
    <location>
        <begin position="232"/>
        <end position="323"/>
    </location>
</feature>
<evidence type="ECO:0000256" key="1">
    <source>
        <dbReference type="SAM" id="MobiDB-lite"/>
    </source>
</evidence>
<feature type="compositionally biased region" description="Polar residues" evidence="1">
    <location>
        <begin position="465"/>
        <end position="483"/>
    </location>
</feature>
<reference evidence="2 3" key="1">
    <citation type="journal article" date="2016" name="Genome Biol. Evol.">
        <title>Divergent and convergent evolution of fungal pathogenicity.</title>
        <authorList>
            <person name="Shang Y."/>
            <person name="Xiao G."/>
            <person name="Zheng P."/>
            <person name="Cen K."/>
            <person name="Zhan S."/>
            <person name="Wang C."/>
        </authorList>
    </citation>
    <scope>NUCLEOTIDE SEQUENCE [LARGE SCALE GENOMIC DNA]</scope>
    <source>
        <strain evidence="2 3">ARSEF 7405</strain>
    </source>
</reference>
<dbReference type="VEuPathDB" id="FungiDB:AAP_00729"/>
<feature type="compositionally biased region" description="Polar residues" evidence="1">
    <location>
        <begin position="140"/>
        <end position="150"/>
    </location>
</feature>
<sequence length="827" mass="92105">MPNDPSTAAPSNQPRAAVAAVDAAAGATAANANANTTSKKRAHSDYLHDVECRFQYLTEKVLPSAPYLTVSTVQRPLNDRWLVNNWCVGDGCVFSREEEHLQYMTFLSYQDWDTTLTAVGGWSDSIGNVAREEKRPLKVESSTTSDTSATVPKAKKKMTLSDYKVKKNPATMKDMSSSKETPNDVTPRASKTEIREKARSPIPHSRMHHDSPHAIPKHDLEKKLFDSDTIEPGEIINPKREPGALSPSGDQKRITPTSPRAKHHEPSHLDRPTPDAPRDASRDGPGSISPISKSTPQKRTLPRSPDNRVLPPLLSPTLPSPLIRDYPRAKEIFGFDPILPEQISSPDDPLPASLSSSSSSSLQKEQKRTIGKSDRMETKSNLKPPGLAKSAKGNDITPRHQTPLIREKDKAVIGRDDRSKVLSKTASSDLSRLSKPSQNGRPLRLIVKLKYGRSNVQRVNRILRNGQSHKTSTSDASRASKTVSRADAPSMSSKTLKKKLPQPDNESPRSQTVAGKRPSTTKPTKLSSNQQPPSSSMVSVSQRNNEARKRPAANASEPSRTSRVSNRTSTRDRARTSSPFLDDTSQEWYSQSMKYWELACELRRDGQGCPNGAFRAVLHIESLLALTMNCAIQKEKLKALNDQIGYLNCWKAAIKDWVEYRRQITYPSLQKLSMLLGSLLYNFTHEEFLEAAVDNESKATSDNSKTDEELDSVGDLVIPGSTRTKEPSLIADALSMYRLARQYWHKGSALLSNSVLKEKFPDTWQKLRTSSREHVKELDRPGEYDWGDIVPLSTMSTPFEAVRFFYALLIEWASQQNLDWKGQLDLD</sequence>
<feature type="compositionally biased region" description="Polar residues" evidence="1">
    <location>
        <begin position="422"/>
        <end position="438"/>
    </location>
</feature>
<comment type="caution">
    <text evidence="2">The sequence shown here is derived from an EMBL/GenBank/DDBJ whole genome shotgun (WGS) entry which is preliminary data.</text>
</comment>
<feature type="compositionally biased region" description="Low complexity" evidence="1">
    <location>
        <begin position="527"/>
        <end position="544"/>
    </location>
</feature>
<feature type="compositionally biased region" description="Polar residues" evidence="1">
    <location>
        <begin position="289"/>
        <end position="298"/>
    </location>
</feature>
<dbReference type="EMBL" id="AZGZ01000002">
    <property type="protein sequence ID" value="KZZ97086.1"/>
    <property type="molecule type" value="Genomic_DNA"/>
</dbReference>
<name>A0A168CWC9_9EURO</name>
<keyword evidence="3" id="KW-1185">Reference proteome</keyword>
<feature type="compositionally biased region" description="Basic and acidic residues" evidence="1">
    <location>
        <begin position="190"/>
        <end position="199"/>
    </location>
</feature>
<feature type="compositionally biased region" description="Polar residues" evidence="1">
    <location>
        <begin position="174"/>
        <end position="184"/>
    </location>
</feature>
<feature type="compositionally biased region" description="Low complexity" evidence="1">
    <location>
        <begin position="344"/>
        <end position="362"/>
    </location>
</feature>